<protein>
    <recommendedName>
        <fullName evidence="1 12">GTP 3',8-cyclase</fullName>
        <ecNumber evidence="1 12">4.1.99.22</ecNumber>
    </recommendedName>
    <alternativeName>
        <fullName evidence="12">Molybdenum cofactor biosynthesis protein A</fullName>
    </alternativeName>
</protein>
<dbReference type="EMBL" id="QDDL01000011">
    <property type="protein sequence ID" value="PVZ65005.1"/>
    <property type="molecule type" value="Genomic_DNA"/>
</dbReference>
<accession>A0A2V1GTI3</accession>
<gene>
    <name evidence="12 14" type="primary">moaA</name>
    <name evidence="14" type="ORF">DC094_19250</name>
</gene>
<dbReference type="SUPFAM" id="SSF102114">
    <property type="entry name" value="Radical SAM enzymes"/>
    <property type="match status" value="1"/>
</dbReference>
<dbReference type="SMART" id="SM00729">
    <property type="entry name" value="Elp3"/>
    <property type="match status" value="1"/>
</dbReference>
<evidence type="ECO:0000256" key="12">
    <source>
        <dbReference type="HAMAP-Rule" id="MF_01225"/>
    </source>
</evidence>
<dbReference type="GO" id="GO:0006777">
    <property type="term" value="P:Mo-molybdopterin cofactor biosynthetic process"/>
    <property type="evidence" value="ECO:0007669"/>
    <property type="project" value="UniProtKB-UniRule"/>
</dbReference>
<feature type="binding site" evidence="12">
    <location>
        <position position="48"/>
    </location>
    <ligand>
        <name>[4Fe-4S] cluster</name>
        <dbReference type="ChEBI" id="CHEBI:49883"/>
        <label>1</label>
        <note>4Fe-4S-S-AdoMet</note>
    </ligand>
</feature>
<dbReference type="SFLD" id="SFLDG01383">
    <property type="entry name" value="cyclic_pyranopterin_phosphate"/>
    <property type="match status" value="1"/>
</dbReference>
<dbReference type="InterPro" id="IPR007197">
    <property type="entry name" value="rSAM"/>
</dbReference>
<dbReference type="AlphaFoldDB" id="A0A2V1GTI3"/>
<keyword evidence="7 12" id="KW-0411">Iron-sulfur</keyword>
<dbReference type="InterPro" id="IPR010505">
    <property type="entry name" value="MoaA_twitch"/>
</dbReference>
<comment type="catalytic activity">
    <reaction evidence="11 12">
        <text>GTP + AH2 + S-adenosyl-L-methionine = (8S)-3',8-cyclo-7,8-dihydroguanosine 5'-triphosphate + 5'-deoxyadenosine + L-methionine + A + H(+)</text>
        <dbReference type="Rhea" id="RHEA:49576"/>
        <dbReference type="ChEBI" id="CHEBI:13193"/>
        <dbReference type="ChEBI" id="CHEBI:15378"/>
        <dbReference type="ChEBI" id="CHEBI:17319"/>
        <dbReference type="ChEBI" id="CHEBI:17499"/>
        <dbReference type="ChEBI" id="CHEBI:37565"/>
        <dbReference type="ChEBI" id="CHEBI:57844"/>
        <dbReference type="ChEBI" id="CHEBI:59789"/>
        <dbReference type="ChEBI" id="CHEBI:131766"/>
        <dbReference type="EC" id="4.1.99.22"/>
    </reaction>
</comment>
<dbReference type="InterPro" id="IPR040064">
    <property type="entry name" value="MoaA-like"/>
</dbReference>
<evidence type="ECO:0000256" key="3">
    <source>
        <dbReference type="ARBA" id="ARBA00022691"/>
    </source>
</evidence>
<feature type="binding site" evidence="12">
    <location>
        <position position="274"/>
    </location>
    <ligand>
        <name>[4Fe-4S] cluster</name>
        <dbReference type="ChEBI" id="CHEBI:49883"/>
        <label>2</label>
        <note>4Fe-4S-substrate</note>
    </ligand>
</feature>
<comment type="cofactor">
    <cofactor evidence="12">
        <name>[4Fe-4S] cluster</name>
        <dbReference type="ChEBI" id="CHEBI:49883"/>
    </cofactor>
    <text evidence="12">Binds 2 [4Fe-4S] clusters. Binds 1 [4Fe-4S] cluster coordinated with 3 cysteines and an exchangeable S-adenosyl-L-methionine and 1 [4Fe-4S] cluster coordinated with 3 cysteines and the GTP-derived substrate.</text>
</comment>
<dbReference type="GO" id="GO:0061799">
    <property type="term" value="F:cyclic pyranopterin monophosphate synthase activity"/>
    <property type="evidence" value="ECO:0007669"/>
    <property type="project" value="TreeGrafter"/>
</dbReference>
<feature type="binding site" evidence="12">
    <location>
        <position position="83"/>
    </location>
    <ligand>
        <name>GTP</name>
        <dbReference type="ChEBI" id="CHEBI:37565"/>
    </ligand>
</feature>
<dbReference type="GO" id="GO:1904047">
    <property type="term" value="F:S-adenosyl-L-methionine binding"/>
    <property type="evidence" value="ECO:0007669"/>
    <property type="project" value="UniProtKB-UniRule"/>
</dbReference>
<evidence type="ECO:0000256" key="1">
    <source>
        <dbReference type="ARBA" id="ARBA00012167"/>
    </source>
</evidence>
<dbReference type="GO" id="GO:0061798">
    <property type="term" value="F:GTP 3',8'-cyclase activity"/>
    <property type="evidence" value="ECO:0007669"/>
    <property type="project" value="UniProtKB-UniRule"/>
</dbReference>
<evidence type="ECO:0000259" key="13">
    <source>
        <dbReference type="PROSITE" id="PS51918"/>
    </source>
</evidence>
<keyword evidence="10 12" id="KW-0456">Lyase</keyword>
<feature type="binding site" evidence="12">
    <location>
        <position position="288"/>
    </location>
    <ligand>
        <name>[4Fe-4S] cluster</name>
        <dbReference type="ChEBI" id="CHEBI:49883"/>
        <label>2</label>
        <note>4Fe-4S-substrate</note>
    </ligand>
</feature>
<keyword evidence="8 12" id="KW-0342">GTP-binding</keyword>
<dbReference type="PROSITE" id="PS01305">
    <property type="entry name" value="MOAA_NIFB_PQQE"/>
    <property type="match status" value="1"/>
</dbReference>
<sequence>MSSSDSLPAEGQAASPVLRPVLKDKFGREVTYIRISVTDRCDFRCTYCMGEDVEFLPRDKVLSLEEIHTIASAFVEMGVSKIRITGGEPLVRKNLIWLLKELSALEGLEELVMTTNGSQLTRLSKDLVDAGVSRLNISLDTLDRECFAKLARRDKFQQVMDGIDAAREAGFKRIKLNAVIQKGVNEHEIMPLVNFALSKDIDICFIEEMPLGEVGYDRKENFISSDEVREIVAKELNLADCKDSTGGPAKYFKVDGGQRIGFISPHSHNFCGDCNRVRLTVEGRLLLCLGNEHSMDLRQVVRDHPGDVDFLKQKILEAIDLKPLEHHFNLDEQPEIVRFMNSTGG</sequence>
<evidence type="ECO:0000256" key="6">
    <source>
        <dbReference type="ARBA" id="ARBA00023004"/>
    </source>
</evidence>
<proteinExistence type="inferred from homology"/>
<comment type="subunit">
    <text evidence="12">Monomer and homodimer.</text>
</comment>
<keyword evidence="15" id="KW-1185">Reference proteome</keyword>
<dbReference type="InterPro" id="IPR000385">
    <property type="entry name" value="MoaA_NifB_PqqE_Fe-S-bd_CS"/>
</dbReference>
<evidence type="ECO:0000256" key="2">
    <source>
        <dbReference type="ARBA" id="ARBA00022485"/>
    </source>
</evidence>
<dbReference type="GO" id="GO:0046872">
    <property type="term" value="F:metal ion binding"/>
    <property type="evidence" value="ECO:0007669"/>
    <property type="project" value="UniProtKB-KW"/>
</dbReference>
<comment type="caution">
    <text evidence="14">The sequence shown here is derived from an EMBL/GenBank/DDBJ whole genome shotgun (WGS) entry which is preliminary data.</text>
</comment>
<keyword evidence="4 12" id="KW-0479">Metal-binding</keyword>
<evidence type="ECO:0000256" key="7">
    <source>
        <dbReference type="ARBA" id="ARBA00023014"/>
    </source>
</evidence>
<dbReference type="InterPro" id="IPR050105">
    <property type="entry name" value="MoCo_biosynth_MoaA/MoaC"/>
</dbReference>
<feature type="binding site" evidence="12">
    <location>
        <position position="45"/>
    </location>
    <ligand>
        <name>[4Fe-4S] cluster</name>
        <dbReference type="ChEBI" id="CHEBI:49883"/>
        <label>1</label>
        <note>4Fe-4S-S-AdoMet</note>
    </ligand>
</feature>
<evidence type="ECO:0000313" key="15">
    <source>
        <dbReference type="Proteomes" id="UP000244906"/>
    </source>
</evidence>
<dbReference type="PANTHER" id="PTHR22960:SF0">
    <property type="entry name" value="MOLYBDENUM COFACTOR BIOSYNTHESIS PROTEIN 1"/>
    <property type="match status" value="1"/>
</dbReference>
<evidence type="ECO:0000256" key="5">
    <source>
        <dbReference type="ARBA" id="ARBA00022741"/>
    </source>
</evidence>
<evidence type="ECO:0000256" key="9">
    <source>
        <dbReference type="ARBA" id="ARBA00023150"/>
    </source>
</evidence>
<dbReference type="HAMAP" id="MF_01225_B">
    <property type="entry name" value="MoaA_B"/>
    <property type="match status" value="1"/>
</dbReference>
<keyword evidence="6 12" id="KW-0408">Iron</keyword>
<feature type="binding site" evidence="12">
    <location>
        <position position="34"/>
    </location>
    <ligand>
        <name>GTP</name>
        <dbReference type="ChEBI" id="CHEBI:37565"/>
    </ligand>
</feature>
<feature type="binding site" evidence="12">
    <location>
        <position position="47"/>
    </location>
    <ligand>
        <name>S-adenosyl-L-methionine</name>
        <dbReference type="ChEBI" id="CHEBI:59789"/>
    </ligand>
</feature>
<keyword evidence="9 12" id="KW-0501">Molybdenum cofactor biosynthesis</keyword>
<feature type="binding site" evidence="12">
    <location>
        <position position="114"/>
    </location>
    <ligand>
        <name>GTP</name>
        <dbReference type="ChEBI" id="CHEBI:37565"/>
    </ligand>
</feature>
<dbReference type="UniPathway" id="UPA00344"/>
<name>A0A2V1GTI3_9GAMM</name>
<evidence type="ECO:0000313" key="14">
    <source>
        <dbReference type="EMBL" id="PVZ65005.1"/>
    </source>
</evidence>
<feature type="binding site" evidence="12">
    <location>
        <position position="175"/>
    </location>
    <ligand>
        <name>GTP</name>
        <dbReference type="ChEBI" id="CHEBI:37565"/>
    </ligand>
</feature>
<organism evidence="14 15">
    <name type="scientific">Pelagibaculum spongiae</name>
    <dbReference type="NCBI Taxonomy" id="2080658"/>
    <lineage>
        <taxon>Bacteria</taxon>
        <taxon>Pseudomonadati</taxon>
        <taxon>Pseudomonadota</taxon>
        <taxon>Gammaproteobacteria</taxon>
        <taxon>Oceanospirillales</taxon>
        <taxon>Pelagibaculum</taxon>
    </lineage>
</organism>
<comment type="similarity">
    <text evidence="12">Belongs to the radical SAM superfamily. MoaA family.</text>
</comment>
<dbReference type="PROSITE" id="PS51918">
    <property type="entry name" value="RADICAL_SAM"/>
    <property type="match status" value="1"/>
</dbReference>
<reference evidence="14 15" key="1">
    <citation type="submission" date="2018-04" db="EMBL/GenBank/DDBJ databases">
        <title>Thalassorhabdus spongiae gen. nov., sp. nov., isolated from a marine sponge in South-West Iceland.</title>
        <authorList>
            <person name="Knobloch S."/>
            <person name="Daussin A."/>
            <person name="Johannsson R."/>
            <person name="Marteinsson V.T."/>
        </authorList>
    </citation>
    <scope>NUCLEOTIDE SEQUENCE [LARGE SCALE GENOMIC DNA]</scope>
    <source>
        <strain evidence="14 15">Hp12</strain>
    </source>
</reference>
<keyword evidence="2 12" id="KW-0004">4Fe-4S</keyword>
<dbReference type="CDD" id="cd21117">
    <property type="entry name" value="Twitch_MoaA"/>
    <property type="match status" value="1"/>
</dbReference>
<comment type="function">
    <text evidence="12">Catalyzes the cyclization of GTP to (8S)-3',8-cyclo-7,8-dihydroguanosine 5'-triphosphate.</text>
</comment>
<evidence type="ECO:0000256" key="8">
    <source>
        <dbReference type="ARBA" id="ARBA00023134"/>
    </source>
</evidence>
<comment type="pathway">
    <text evidence="12">Cofactor biosynthesis; molybdopterin biosynthesis.</text>
</comment>
<dbReference type="Pfam" id="PF06463">
    <property type="entry name" value="Mob_synth_C"/>
    <property type="match status" value="1"/>
</dbReference>
<dbReference type="SFLD" id="SFLDS00029">
    <property type="entry name" value="Radical_SAM"/>
    <property type="match status" value="1"/>
</dbReference>
<evidence type="ECO:0000256" key="11">
    <source>
        <dbReference type="ARBA" id="ARBA00048697"/>
    </source>
</evidence>
<dbReference type="PANTHER" id="PTHR22960">
    <property type="entry name" value="MOLYBDOPTERIN COFACTOR SYNTHESIS PROTEIN A"/>
    <property type="match status" value="1"/>
</dbReference>
<feature type="binding site" evidence="12">
    <location>
        <position position="271"/>
    </location>
    <ligand>
        <name>[4Fe-4S] cluster</name>
        <dbReference type="ChEBI" id="CHEBI:49883"/>
        <label>2</label>
        <note>4Fe-4S-substrate</note>
    </ligand>
</feature>
<dbReference type="Pfam" id="PF04055">
    <property type="entry name" value="Radical_SAM"/>
    <property type="match status" value="1"/>
</dbReference>
<dbReference type="GO" id="GO:0051539">
    <property type="term" value="F:4 iron, 4 sulfur cluster binding"/>
    <property type="evidence" value="ECO:0007669"/>
    <property type="project" value="UniProtKB-UniRule"/>
</dbReference>
<dbReference type="InterPro" id="IPR013785">
    <property type="entry name" value="Aldolase_TIM"/>
</dbReference>
<evidence type="ECO:0000256" key="4">
    <source>
        <dbReference type="ARBA" id="ARBA00022723"/>
    </source>
</evidence>
<feature type="domain" description="Radical SAM core" evidence="13">
    <location>
        <begin position="25"/>
        <end position="248"/>
    </location>
</feature>
<feature type="binding site" evidence="12">
    <location>
        <position position="209"/>
    </location>
    <ligand>
        <name>S-adenosyl-L-methionine</name>
        <dbReference type="ChEBI" id="CHEBI:59789"/>
    </ligand>
</feature>
<dbReference type="InterPro" id="IPR058240">
    <property type="entry name" value="rSAM_sf"/>
</dbReference>
<dbReference type="SFLD" id="SFLDG01386">
    <property type="entry name" value="main_SPASM_domain-containing"/>
    <property type="match status" value="1"/>
</dbReference>
<dbReference type="OrthoDB" id="9763993at2"/>
<dbReference type="Gene3D" id="3.20.20.70">
    <property type="entry name" value="Aldolase class I"/>
    <property type="match status" value="1"/>
</dbReference>
<feature type="binding site" evidence="12">
    <location>
        <position position="41"/>
    </location>
    <ligand>
        <name>[4Fe-4S] cluster</name>
        <dbReference type="ChEBI" id="CHEBI:49883"/>
        <label>1</label>
        <note>4Fe-4S-S-AdoMet</note>
    </ligand>
</feature>
<dbReference type="InterPro" id="IPR013483">
    <property type="entry name" value="MoaA"/>
</dbReference>
<feature type="binding site" evidence="12">
    <location>
        <begin position="276"/>
        <end position="278"/>
    </location>
    <ligand>
        <name>GTP</name>
        <dbReference type="ChEBI" id="CHEBI:37565"/>
    </ligand>
</feature>
<feature type="binding site" evidence="12">
    <location>
        <position position="138"/>
    </location>
    <ligand>
        <name>S-adenosyl-L-methionine</name>
        <dbReference type="ChEBI" id="CHEBI:59789"/>
    </ligand>
</feature>
<evidence type="ECO:0000256" key="10">
    <source>
        <dbReference type="ARBA" id="ARBA00023239"/>
    </source>
</evidence>
<dbReference type="NCBIfam" id="TIGR02666">
    <property type="entry name" value="moaA"/>
    <property type="match status" value="1"/>
</dbReference>
<dbReference type="CDD" id="cd01335">
    <property type="entry name" value="Radical_SAM"/>
    <property type="match status" value="1"/>
</dbReference>
<dbReference type="InterPro" id="IPR006638">
    <property type="entry name" value="Elp3/MiaA/NifB-like_rSAM"/>
</dbReference>
<dbReference type="Proteomes" id="UP000244906">
    <property type="component" value="Unassembled WGS sequence"/>
</dbReference>
<dbReference type="EC" id="4.1.99.22" evidence="1 12"/>
<dbReference type="GO" id="GO:0005525">
    <property type="term" value="F:GTP binding"/>
    <property type="evidence" value="ECO:0007669"/>
    <property type="project" value="UniProtKB-UniRule"/>
</dbReference>
<keyword evidence="3 12" id="KW-0949">S-adenosyl-L-methionine</keyword>
<feature type="binding site" evidence="12">
    <location>
        <position position="87"/>
    </location>
    <ligand>
        <name>S-adenosyl-L-methionine</name>
        <dbReference type="ChEBI" id="CHEBI:59789"/>
    </ligand>
</feature>
<keyword evidence="5 12" id="KW-0547">Nucleotide-binding</keyword>
<dbReference type="SFLD" id="SFLDG01067">
    <property type="entry name" value="SPASM/twitch_domain_containing"/>
    <property type="match status" value="1"/>
</dbReference>